<proteinExistence type="predicted"/>
<dbReference type="EMBL" id="SLUK01000009">
    <property type="protein sequence ID" value="TCL42554.1"/>
    <property type="molecule type" value="Genomic_DNA"/>
</dbReference>
<protein>
    <recommendedName>
        <fullName evidence="4">GLUG domain-containing protein</fullName>
    </recommendedName>
</protein>
<evidence type="ECO:0000313" key="2">
    <source>
        <dbReference type="EMBL" id="TCL42554.1"/>
    </source>
</evidence>
<evidence type="ECO:0000256" key="1">
    <source>
        <dbReference type="SAM" id="SignalP"/>
    </source>
</evidence>
<keyword evidence="1" id="KW-0732">Signal</keyword>
<dbReference type="AlphaFoldDB" id="A0A9X8Y7K8"/>
<evidence type="ECO:0008006" key="4">
    <source>
        <dbReference type="Google" id="ProtNLM"/>
    </source>
</evidence>
<reference evidence="2 3" key="1">
    <citation type="submission" date="2019-03" db="EMBL/GenBank/DDBJ databases">
        <title>Genomic Encyclopedia of Type Strains, Phase IV (KMG-IV): sequencing the most valuable type-strain genomes for metagenomic binning, comparative biology and taxonomic classification.</title>
        <authorList>
            <person name="Goeker M."/>
        </authorList>
    </citation>
    <scope>NUCLEOTIDE SEQUENCE [LARGE SCALE GENOMIC DNA]</scope>
    <source>
        <strain evidence="2 3">DSM 100433</strain>
    </source>
</reference>
<dbReference type="Gene3D" id="2.160.20.110">
    <property type="match status" value="1"/>
</dbReference>
<dbReference type="Proteomes" id="UP000294682">
    <property type="component" value="Unassembled WGS sequence"/>
</dbReference>
<comment type="caution">
    <text evidence="2">The sequence shown here is derived from an EMBL/GenBank/DDBJ whole genome shotgun (WGS) entry which is preliminary data.</text>
</comment>
<evidence type="ECO:0000313" key="3">
    <source>
        <dbReference type="Proteomes" id="UP000294682"/>
    </source>
</evidence>
<gene>
    <name evidence="2" type="ORF">EDD78_10919</name>
</gene>
<dbReference type="RefSeq" id="WP_132084864.1">
    <property type="nucleotide sequence ID" value="NZ_SLUK01000009.1"/>
</dbReference>
<keyword evidence="3" id="KW-1185">Reference proteome</keyword>
<organism evidence="2 3">
    <name type="scientific">Harryflintia acetispora</name>
    <dbReference type="NCBI Taxonomy" id="1849041"/>
    <lineage>
        <taxon>Bacteria</taxon>
        <taxon>Bacillati</taxon>
        <taxon>Bacillota</taxon>
        <taxon>Clostridia</taxon>
        <taxon>Eubacteriales</taxon>
        <taxon>Oscillospiraceae</taxon>
        <taxon>Harryflintia</taxon>
    </lineage>
</organism>
<accession>A0A9X8Y7K8</accession>
<feature type="chain" id="PRO_5040930857" description="GLUG domain-containing protein" evidence="1">
    <location>
        <begin position="24"/>
        <end position="415"/>
    </location>
</feature>
<feature type="signal peptide" evidence="1">
    <location>
        <begin position="1"/>
        <end position="23"/>
    </location>
</feature>
<name>A0A9X8Y7K8_9FIRM</name>
<sequence length="415" mass="43485">MKHLIGAALAACLLALAALPAAAQEGALRLTAQAGSAQRQYGFHVALDPASTRTKDYTYELLEGERVIASREHVADAACFLPIENIDAANPGTYTVRVTAYPSGERAGFDRAASASIEASAAKGCSCATADRFQIGSGTEADPYLVGTLGQLLHINQHATQKCYYMQTADIIFGDHTYSQQKNEEVKLGAGSVYDGNGHVIRDGSVRCTAANSSAAIFGVKGSTLRNLGFEELSFSGTNGAGPVSGDTTSVVEYCYGKDIDASANNHASPLVHWAEGRIENCYTVGGQLTTTKDESYGAGGITGCMSYSSQIDKTYAMPAKLTSPKPAGIAAYIRSGTVGNSFYLKGVASYGSLPSGDNTNAAPLELSQFADQSRFEDAGWDFENVWVMGEVSYTDASGNAVTATAPVLRVFQGG</sequence>